<feature type="transmembrane region" description="Helical" evidence="6">
    <location>
        <begin position="96"/>
        <end position="116"/>
    </location>
</feature>
<name>A0A533QCU4_9BACT</name>
<accession>A0A533QCU4</accession>
<feature type="domain" description="PDGLE" evidence="7">
    <location>
        <begin position="29"/>
        <end position="118"/>
    </location>
</feature>
<evidence type="ECO:0000256" key="6">
    <source>
        <dbReference type="SAM" id="Phobius"/>
    </source>
</evidence>
<protein>
    <recommendedName>
        <fullName evidence="7">PDGLE domain-containing protein</fullName>
    </recommendedName>
</protein>
<keyword evidence="3 6" id="KW-0812">Transmembrane</keyword>
<gene>
    <name evidence="8" type="ORF">JETT_1225</name>
</gene>
<feature type="transmembrane region" description="Helical" evidence="6">
    <location>
        <begin position="26"/>
        <end position="47"/>
    </location>
</feature>
<sequence length="149" mass="16736">MHIPDGFLDTKTKTIYFMKLLDKKNMAMFIVFGLSLIIGLVFLIVPFTSDTPDGLEKVSENTAGFLKRNDVKSQSHEPMPDYRVPGLKNKFDIERYAAAIGVCIVFVITIFAGYLLKKGARMCESGMQILFILSKKVLLKTIFLSNNSC</sequence>
<keyword evidence="2" id="KW-1003">Cell membrane</keyword>
<evidence type="ECO:0000256" key="3">
    <source>
        <dbReference type="ARBA" id="ARBA00022692"/>
    </source>
</evidence>
<proteinExistence type="predicted"/>
<comment type="caution">
    <text evidence="8">The sequence shown here is derived from an EMBL/GenBank/DDBJ whole genome shotgun (WGS) entry which is preliminary data.</text>
</comment>
<reference evidence="8 9" key="1">
    <citation type="submission" date="2019-04" db="EMBL/GenBank/DDBJ databases">
        <title>Genome of a novel bacterium Candidatus Jettenia ecosi reconstructed from metagenome of an anammox bioreactor.</title>
        <authorList>
            <person name="Mardanov A.V."/>
            <person name="Beletsky A.V."/>
            <person name="Ravin N.V."/>
            <person name="Botchkova E.A."/>
            <person name="Litti Y.V."/>
            <person name="Nozhevnikova A.N."/>
        </authorList>
    </citation>
    <scope>NUCLEOTIDE SEQUENCE [LARGE SCALE GENOMIC DNA]</scope>
    <source>
        <strain evidence="8">J2</strain>
    </source>
</reference>
<evidence type="ECO:0000256" key="5">
    <source>
        <dbReference type="ARBA" id="ARBA00023136"/>
    </source>
</evidence>
<evidence type="ECO:0000256" key="2">
    <source>
        <dbReference type="ARBA" id="ARBA00022475"/>
    </source>
</evidence>
<dbReference type="AlphaFoldDB" id="A0A533QCU4"/>
<dbReference type="InterPro" id="IPR025937">
    <property type="entry name" value="PDGLE_dom"/>
</dbReference>
<dbReference type="GO" id="GO:0005886">
    <property type="term" value="C:plasma membrane"/>
    <property type="evidence" value="ECO:0007669"/>
    <property type="project" value="UniProtKB-SubCell"/>
</dbReference>
<dbReference type="EMBL" id="SULG01000019">
    <property type="protein sequence ID" value="TLD42482.1"/>
    <property type="molecule type" value="Genomic_DNA"/>
</dbReference>
<organism evidence="8 9">
    <name type="scientific">Candidatus Jettenia ecosi</name>
    <dbReference type="NCBI Taxonomy" id="2494326"/>
    <lineage>
        <taxon>Bacteria</taxon>
        <taxon>Pseudomonadati</taxon>
        <taxon>Planctomycetota</taxon>
        <taxon>Candidatus Brocadiia</taxon>
        <taxon>Candidatus Brocadiales</taxon>
        <taxon>Candidatus Brocadiaceae</taxon>
        <taxon>Candidatus Jettenia</taxon>
    </lineage>
</organism>
<evidence type="ECO:0000313" key="9">
    <source>
        <dbReference type="Proteomes" id="UP000319783"/>
    </source>
</evidence>
<evidence type="ECO:0000256" key="4">
    <source>
        <dbReference type="ARBA" id="ARBA00022989"/>
    </source>
</evidence>
<evidence type="ECO:0000256" key="1">
    <source>
        <dbReference type="ARBA" id="ARBA00004236"/>
    </source>
</evidence>
<dbReference type="Pfam" id="PF13190">
    <property type="entry name" value="PDGLE"/>
    <property type="match status" value="1"/>
</dbReference>
<dbReference type="Proteomes" id="UP000319783">
    <property type="component" value="Unassembled WGS sequence"/>
</dbReference>
<keyword evidence="4 6" id="KW-1133">Transmembrane helix</keyword>
<comment type="subcellular location">
    <subcellularLocation>
        <location evidence="1">Cell membrane</location>
    </subcellularLocation>
</comment>
<keyword evidence="5 6" id="KW-0472">Membrane</keyword>
<evidence type="ECO:0000313" key="8">
    <source>
        <dbReference type="EMBL" id="TLD42482.1"/>
    </source>
</evidence>
<evidence type="ECO:0000259" key="7">
    <source>
        <dbReference type="Pfam" id="PF13190"/>
    </source>
</evidence>